<evidence type="ECO:0000313" key="2">
    <source>
        <dbReference type="Proteomes" id="UP001380365"/>
    </source>
</evidence>
<dbReference type="RefSeq" id="WP_132883050.1">
    <property type="nucleotide sequence ID" value="NZ_JBBGZA010000001.1"/>
</dbReference>
<dbReference type="SUPFAM" id="SSF48371">
    <property type="entry name" value="ARM repeat"/>
    <property type="match status" value="1"/>
</dbReference>
<comment type="caution">
    <text evidence="1">The sequence shown here is derived from an EMBL/GenBank/DDBJ whole genome shotgun (WGS) entry which is preliminary data.</text>
</comment>
<dbReference type="EMBL" id="JBBGZA010000001">
    <property type="protein sequence ID" value="MEJ5095971.1"/>
    <property type="molecule type" value="Genomic_DNA"/>
</dbReference>
<protein>
    <submittedName>
        <fullName evidence="1">Lyase</fullName>
    </submittedName>
</protein>
<keyword evidence="2" id="KW-1185">Reference proteome</keyword>
<keyword evidence="1" id="KW-0456">Lyase</keyword>
<organism evidence="1 2">
    <name type="scientific">Sphingomonas molluscorum</name>
    <dbReference type="NCBI Taxonomy" id="418184"/>
    <lineage>
        <taxon>Bacteria</taxon>
        <taxon>Pseudomonadati</taxon>
        <taxon>Pseudomonadota</taxon>
        <taxon>Alphaproteobacteria</taxon>
        <taxon>Sphingomonadales</taxon>
        <taxon>Sphingomonadaceae</taxon>
        <taxon>Sphingomonas</taxon>
    </lineage>
</organism>
<dbReference type="InterPro" id="IPR011989">
    <property type="entry name" value="ARM-like"/>
</dbReference>
<name>A0ABU8Q915_9SPHN</name>
<evidence type="ECO:0000313" key="1">
    <source>
        <dbReference type="EMBL" id="MEJ5095971.1"/>
    </source>
</evidence>
<dbReference type="GO" id="GO:0016829">
    <property type="term" value="F:lyase activity"/>
    <property type="evidence" value="ECO:0007669"/>
    <property type="project" value="UniProtKB-KW"/>
</dbReference>
<dbReference type="InterPro" id="IPR016024">
    <property type="entry name" value="ARM-type_fold"/>
</dbReference>
<dbReference type="Proteomes" id="UP001380365">
    <property type="component" value="Unassembled WGS sequence"/>
</dbReference>
<proteinExistence type="predicted"/>
<dbReference type="Gene3D" id="1.25.10.10">
    <property type="entry name" value="Leucine-rich Repeat Variant"/>
    <property type="match status" value="1"/>
</dbReference>
<reference evidence="1 2" key="1">
    <citation type="submission" date="2023-12" db="EMBL/GenBank/DDBJ databases">
        <title>Gut-associated functions are favored during microbiome assembly across C. elegans life.</title>
        <authorList>
            <person name="Zimmermann J."/>
        </authorList>
    </citation>
    <scope>NUCLEOTIDE SEQUENCE [LARGE SCALE GENOMIC DNA]</scope>
    <source>
        <strain evidence="1 2">JUb134</strain>
    </source>
</reference>
<gene>
    <name evidence="1" type="ORF">WH159_15690</name>
</gene>
<sequence length="158" mass="16672">MSTRYEPESDFLKAIVAEEVPLSGSEWADANLRQLIAMTQDADPSNRDWATFLLAQEAVDGSEVREALLCAAEDADEVVRGEAVLGIALRDVPLALPLVQQGLRGKSVVIPMLEAAALCAHPSLIAGLRIWAEPSDEPHADQLAAVALAACEGAAEGS</sequence>
<accession>A0ABU8Q915</accession>